<evidence type="ECO:0000256" key="3">
    <source>
        <dbReference type="SAM" id="MobiDB-lite"/>
    </source>
</evidence>
<feature type="compositionally biased region" description="Polar residues" evidence="3">
    <location>
        <begin position="320"/>
        <end position="331"/>
    </location>
</feature>
<dbReference type="SUPFAM" id="SSF52058">
    <property type="entry name" value="L domain-like"/>
    <property type="match status" value="1"/>
</dbReference>
<name>A0ABR2GYJ1_9EUKA</name>
<feature type="compositionally biased region" description="Low complexity" evidence="3">
    <location>
        <begin position="168"/>
        <end position="180"/>
    </location>
</feature>
<feature type="compositionally biased region" description="Low complexity" evidence="3">
    <location>
        <begin position="302"/>
        <end position="312"/>
    </location>
</feature>
<reference evidence="4 5" key="1">
    <citation type="submission" date="2024-04" db="EMBL/GenBank/DDBJ databases">
        <title>Tritrichomonas musculus Genome.</title>
        <authorList>
            <person name="Alves-Ferreira E."/>
            <person name="Grigg M."/>
            <person name="Lorenzi H."/>
            <person name="Galac M."/>
        </authorList>
    </citation>
    <scope>NUCLEOTIDE SEQUENCE [LARGE SCALE GENOMIC DNA]</scope>
    <source>
        <strain evidence="4 5">EAF2021</strain>
    </source>
</reference>
<proteinExistence type="predicted"/>
<feature type="compositionally biased region" description="Low complexity" evidence="3">
    <location>
        <begin position="212"/>
        <end position="224"/>
    </location>
</feature>
<gene>
    <name evidence="4" type="ORF">M9Y10_032752</name>
</gene>
<evidence type="ECO:0000313" key="5">
    <source>
        <dbReference type="Proteomes" id="UP001470230"/>
    </source>
</evidence>
<dbReference type="InterPro" id="IPR032675">
    <property type="entry name" value="LRR_dom_sf"/>
</dbReference>
<dbReference type="PANTHER" id="PTHR18849:SF0">
    <property type="entry name" value="CILIA- AND FLAGELLA-ASSOCIATED PROTEIN 410-RELATED"/>
    <property type="match status" value="1"/>
</dbReference>
<dbReference type="Proteomes" id="UP001470230">
    <property type="component" value="Unassembled WGS sequence"/>
</dbReference>
<evidence type="ECO:0000256" key="1">
    <source>
        <dbReference type="ARBA" id="ARBA00022614"/>
    </source>
</evidence>
<evidence type="ECO:0008006" key="6">
    <source>
        <dbReference type="Google" id="ProtNLM"/>
    </source>
</evidence>
<feature type="region of interest" description="Disordered" evidence="3">
    <location>
        <begin position="167"/>
        <end position="225"/>
    </location>
</feature>
<keyword evidence="1" id="KW-0433">Leucine-rich repeat</keyword>
<protein>
    <recommendedName>
        <fullName evidence="6">Leucine Rich Repeat family protein</fullName>
    </recommendedName>
</protein>
<evidence type="ECO:0000256" key="2">
    <source>
        <dbReference type="ARBA" id="ARBA00022737"/>
    </source>
</evidence>
<sequence length="350" mass="39890">MDLDIDNSVEQGLITKSFKGFKLKKFPDLSKWTNCTLINFSLNPIVDFQGMQSLPNLKDIYLDNTKLSSFRGVPELPSLETISIKSTPINAYKKADIMCVIAFGCQLVLINGEEIRRDKLRFAQQNRDVLLPYLRDGWLLTSINPIRFIHSKTRQRITVKTSLSLFPKSNENKSNNNNQAKEAEKEANNEEEDEVNAQEVAEEGRSEHTVYEASESNESQSDNQNEIKAEKTIKQMNNNLTITLKKKNVQEKTLFDESENKKKYRKESTSIRHILRRPGGIKVDPFTFNYAITVKEKPLPEIQSPIGKISPSPKKKPKLTINTKPNPNSIQQEDEDTFDGGNESFGSFDN</sequence>
<organism evidence="4 5">
    <name type="scientific">Tritrichomonas musculus</name>
    <dbReference type="NCBI Taxonomy" id="1915356"/>
    <lineage>
        <taxon>Eukaryota</taxon>
        <taxon>Metamonada</taxon>
        <taxon>Parabasalia</taxon>
        <taxon>Tritrichomonadida</taxon>
        <taxon>Tritrichomonadidae</taxon>
        <taxon>Tritrichomonas</taxon>
    </lineage>
</organism>
<keyword evidence="2" id="KW-0677">Repeat</keyword>
<dbReference type="EMBL" id="JAPFFF010000054">
    <property type="protein sequence ID" value="KAK8838713.1"/>
    <property type="molecule type" value="Genomic_DNA"/>
</dbReference>
<keyword evidence="5" id="KW-1185">Reference proteome</keyword>
<feature type="region of interest" description="Disordered" evidence="3">
    <location>
        <begin position="299"/>
        <end position="350"/>
    </location>
</feature>
<dbReference type="Gene3D" id="3.80.10.10">
    <property type="entry name" value="Ribonuclease Inhibitor"/>
    <property type="match status" value="1"/>
</dbReference>
<accession>A0ABR2GYJ1</accession>
<evidence type="ECO:0000313" key="4">
    <source>
        <dbReference type="EMBL" id="KAK8838713.1"/>
    </source>
</evidence>
<dbReference type="PANTHER" id="PTHR18849">
    <property type="entry name" value="LEUCINE RICH REPEAT PROTEIN"/>
    <property type="match status" value="1"/>
</dbReference>
<comment type="caution">
    <text evidence="4">The sequence shown here is derived from an EMBL/GenBank/DDBJ whole genome shotgun (WGS) entry which is preliminary data.</text>
</comment>